<evidence type="ECO:0000313" key="1">
    <source>
        <dbReference type="EMBL" id="SDT51429.1"/>
    </source>
</evidence>
<dbReference type="InterPro" id="IPR019850">
    <property type="entry name" value="GldD-like"/>
</dbReference>
<organism evidence="1 2">
    <name type="scientific">Mucilaginibacter mallensis</name>
    <dbReference type="NCBI Taxonomy" id="652787"/>
    <lineage>
        <taxon>Bacteria</taxon>
        <taxon>Pseudomonadati</taxon>
        <taxon>Bacteroidota</taxon>
        <taxon>Sphingobacteriia</taxon>
        <taxon>Sphingobacteriales</taxon>
        <taxon>Sphingobacteriaceae</taxon>
        <taxon>Mucilaginibacter</taxon>
    </lineage>
</organism>
<evidence type="ECO:0000313" key="2">
    <source>
        <dbReference type="Proteomes" id="UP000199679"/>
    </source>
</evidence>
<accession>A0A1H2B084</accession>
<dbReference type="EMBL" id="LT629740">
    <property type="protein sequence ID" value="SDT51429.1"/>
    <property type="molecule type" value="Genomic_DNA"/>
</dbReference>
<dbReference type="STRING" id="652787.SAMN05216490_3823"/>
<dbReference type="Pfam" id="PF25593">
    <property type="entry name" value="GldD_lipo"/>
    <property type="match status" value="1"/>
</dbReference>
<gene>
    <name evidence="1" type="ORF">SAMN05216490_3823</name>
</gene>
<sequence length="206" mass="23932">MEFKGIDSMKIYGLLVIALLLGACNNNHDYTPKPRGYYRIVFPKKEYQQFTGPYPFTFMYPKYAVIEQDKNPQTKDKKLINMKYLLNMQFPQFKGTLHLSYESITSPKVFNELTEDARTFAFKHTVKATSIDQGLIRIPGNKVYGIYYTIDGNAASSAQFFLTDSTRNYIRGALYFNTEPKLDSIQPVLDFVKKDMNVMIKSFKWK</sequence>
<keyword evidence="1" id="KW-0449">Lipoprotein</keyword>
<keyword evidence="2" id="KW-1185">Reference proteome</keyword>
<dbReference type="OrthoDB" id="679501at2"/>
<dbReference type="AlphaFoldDB" id="A0A1H2B084"/>
<reference evidence="1 2" key="1">
    <citation type="submission" date="2016-10" db="EMBL/GenBank/DDBJ databases">
        <authorList>
            <person name="de Groot N.N."/>
        </authorList>
    </citation>
    <scope>NUCLEOTIDE SEQUENCE [LARGE SCALE GENOMIC DNA]</scope>
    <source>
        <strain evidence="1 2">MP1X4</strain>
    </source>
</reference>
<name>A0A1H2B084_MUCMA</name>
<dbReference type="Proteomes" id="UP000199679">
    <property type="component" value="Chromosome I"/>
</dbReference>
<proteinExistence type="predicted"/>
<dbReference type="RefSeq" id="WP_091376626.1">
    <property type="nucleotide sequence ID" value="NZ_LT629740.1"/>
</dbReference>
<protein>
    <submittedName>
        <fullName evidence="1">Gliding motility-associated lipoprotein GldD</fullName>
    </submittedName>
</protein>
<dbReference type="PROSITE" id="PS51257">
    <property type="entry name" value="PROKAR_LIPOPROTEIN"/>
    <property type="match status" value="1"/>
</dbReference>